<feature type="region of interest" description="Disordered" evidence="1">
    <location>
        <begin position="347"/>
        <end position="385"/>
    </location>
</feature>
<feature type="region of interest" description="Disordered" evidence="1">
    <location>
        <begin position="111"/>
        <end position="140"/>
    </location>
</feature>
<feature type="region of interest" description="Disordered" evidence="1">
    <location>
        <begin position="67"/>
        <end position="93"/>
    </location>
</feature>
<sequence>MAYCVPQMQYSVNVDPSMMQSQIYQEPQMSNPLWSTASNDHPQTHQTHQGNNGPMLLLMLPLPSLGQMSPSPCSPMSPSPLSPTPFSPSHFSPSPLSPVSADFYPGSPVRNYLRTNSGGDASEAGDIASPATNSRSSKGPISKLQEFVQSSKAHPLPSSCAVLQWSHENRMAGSSLQFRATTSFLLDGVPHHVLGGWWPSKKQSQRDAAERALAFFIGMCGQELAKGKDGNNGCKVRSQNGKHEEAPEEADLEAFVGQQLQWSCRWEAQTDQAYDGALCKATVEFTYLGIPHVFAGKACTSKAAARADTARRVLWYLHASGYENAFEVEQEQVKALAQAIPEPVPGTWPPLEALGSPVSTTASAGDQELDLSPSSPTSPGPKSQAEAELLERKTTVMRLQNRLQKIFAKQLTPGKSVWCWRYEKNEVDHTFQASVHISLLDRSFTGGWAATHQAAQMEACNQLAAFLDRDFKA</sequence>
<dbReference type="EMBL" id="CAMXCT020000011">
    <property type="protein sequence ID" value="CAL1125814.1"/>
    <property type="molecule type" value="Genomic_DNA"/>
</dbReference>
<proteinExistence type="predicted"/>
<dbReference type="OrthoDB" id="65596at2759"/>
<evidence type="ECO:0000313" key="5">
    <source>
        <dbReference type="Proteomes" id="UP001152797"/>
    </source>
</evidence>
<evidence type="ECO:0000256" key="1">
    <source>
        <dbReference type="SAM" id="MobiDB-lite"/>
    </source>
</evidence>
<accession>A0A9P1FD48</accession>
<protein>
    <submittedName>
        <fullName evidence="4">Ubiquitin thioesterase OTU1</fullName>
    </submittedName>
</protein>
<evidence type="ECO:0000313" key="4">
    <source>
        <dbReference type="EMBL" id="CAL4759751.1"/>
    </source>
</evidence>
<dbReference type="AlphaFoldDB" id="A0A9P1FD48"/>
<evidence type="ECO:0000313" key="2">
    <source>
        <dbReference type="EMBL" id="CAI3972439.1"/>
    </source>
</evidence>
<feature type="compositionally biased region" description="Pro residues" evidence="1">
    <location>
        <begin position="72"/>
        <end position="86"/>
    </location>
</feature>
<feature type="compositionally biased region" description="Low complexity" evidence="1">
    <location>
        <begin position="372"/>
        <end position="383"/>
    </location>
</feature>
<keyword evidence="5" id="KW-1185">Reference proteome</keyword>
<feature type="compositionally biased region" description="Polar residues" evidence="1">
    <location>
        <begin position="130"/>
        <end position="139"/>
    </location>
</feature>
<dbReference type="Proteomes" id="UP001152797">
    <property type="component" value="Unassembled WGS sequence"/>
</dbReference>
<comment type="caution">
    <text evidence="2">The sequence shown here is derived from an EMBL/GenBank/DDBJ whole genome shotgun (WGS) entry which is preliminary data.</text>
</comment>
<gene>
    <name evidence="2" type="ORF">C1SCF055_LOCUS1025</name>
</gene>
<name>A0A9P1FD48_9DINO</name>
<organism evidence="2">
    <name type="scientific">Cladocopium goreaui</name>
    <dbReference type="NCBI Taxonomy" id="2562237"/>
    <lineage>
        <taxon>Eukaryota</taxon>
        <taxon>Sar</taxon>
        <taxon>Alveolata</taxon>
        <taxon>Dinophyceae</taxon>
        <taxon>Suessiales</taxon>
        <taxon>Symbiodiniaceae</taxon>
        <taxon>Cladocopium</taxon>
    </lineage>
</organism>
<dbReference type="EMBL" id="CAMXCT030000011">
    <property type="protein sequence ID" value="CAL4759751.1"/>
    <property type="molecule type" value="Genomic_DNA"/>
</dbReference>
<reference evidence="3" key="2">
    <citation type="submission" date="2024-04" db="EMBL/GenBank/DDBJ databases">
        <authorList>
            <person name="Chen Y."/>
            <person name="Shah S."/>
            <person name="Dougan E. K."/>
            <person name="Thang M."/>
            <person name="Chan C."/>
        </authorList>
    </citation>
    <scope>NUCLEOTIDE SEQUENCE [LARGE SCALE GENOMIC DNA]</scope>
</reference>
<dbReference type="EMBL" id="CAMXCT010000011">
    <property type="protein sequence ID" value="CAI3972439.1"/>
    <property type="molecule type" value="Genomic_DNA"/>
</dbReference>
<evidence type="ECO:0000313" key="3">
    <source>
        <dbReference type="EMBL" id="CAL1125814.1"/>
    </source>
</evidence>
<reference evidence="2" key="1">
    <citation type="submission" date="2022-10" db="EMBL/GenBank/DDBJ databases">
        <authorList>
            <person name="Chen Y."/>
            <person name="Dougan E. K."/>
            <person name="Chan C."/>
            <person name="Rhodes N."/>
            <person name="Thang M."/>
        </authorList>
    </citation>
    <scope>NUCLEOTIDE SEQUENCE</scope>
</reference>